<protein>
    <submittedName>
        <fullName evidence="2">5352_t:CDS:1</fullName>
    </submittedName>
</protein>
<dbReference type="EMBL" id="CAJVPL010000575">
    <property type="protein sequence ID" value="CAG8511394.1"/>
    <property type="molecule type" value="Genomic_DNA"/>
</dbReference>
<name>A0A9N9F5N4_9GLOM</name>
<proteinExistence type="predicted"/>
<evidence type="ECO:0000313" key="3">
    <source>
        <dbReference type="Proteomes" id="UP000789831"/>
    </source>
</evidence>
<keyword evidence="1" id="KW-1133">Transmembrane helix</keyword>
<sequence length="157" mass="17774">MNTVCNALSAFPISHIFNTNESINETKSKSISAYKWFTYPPHPVLRAKLSESRKNIMKFPDLKVIVVSYITALSRWLLISLFWLALIFFVSALGNKIAVQIKEISAFGKVDVDGSSLKWSNLVEDFRYSISSINTGSHESIPYAYDSNFLLKITVAW</sequence>
<keyword evidence="3" id="KW-1185">Reference proteome</keyword>
<dbReference type="Proteomes" id="UP000789831">
    <property type="component" value="Unassembled WGS sequence"/>
</dbReference>
<evidence type="ECO:0000256" key="1">
    <source>
        <dbReference type="SAM" id="Phobius"/>
    </source>
</evidence>
<keyword evidence="1" id="KW-0472">Membrane</keyword>
<feature type="transmembrane region" description="Helical" evidence="1">
    <location>
        <begin position="76"/>
        <end position="94"/>
    </location>
</feature>
<comment type="caution">
    <text evidence="2">The sequence shown here is derived from an EMBL/GenBank/DDBJ whole genome shotgun (WGS) entry which is preliminary data.</text>
</comment>
<dbReference type="AlphaFoldDB" id="A0A9N9F5N4"/>
<keyword evidence="1" id="KW-0812">Transmembrane</keyword>
<evidence type="ECO:0000313" key="2">
    <source>
        <dbReference type="EMBL" id="CAG8511394.1"/>
    </source>
</evidence>
<organism evidence="2 3">
    <name type="scientific">Ambispora gerdemannii</name>
    <dbReference type="NCBI Taxonomy" id="144530"/>
    <lineage>
        <taxon>Eukaryota</taxon>
        <taxon>Fungi</taxon>
        <taxon>Fungi incertae sedis</taxon>
        <taxon>Mucoromycota</taxon>
        <taxon>Glomeromycotina</taxon>
        <taxon>Glomeromycetes</taxon>
        <taxon>Archaeosporales</taxon>
        <taxon>Ambisporaceae</taxon>
        <taxon>Ambispora</taxon>
    </lineage>
</organism>
<gene>
    <name evidence="2" type="ORF">AGERDE_LOCUS4761</name>
</gene>
<accession>A0A9N9F5N4</accession>
<reference evidence="2" key="1">
    <citation type="submission" date="2021-06" db="EMBL/GenBank/DDBJ databases">
        <authorList>
            <person name="Kallberg Y."/>
            <person name="Tangrot J."/>
            <person name="Rosling A."/>
        </authorList>
    </citation>
    <scope>NUCLEOTIDE SEQUENCE</scope>
    <source>
        <strain evidence="2">MT106</strain>
    </source>
</reference>